<dbReference type="PANTHER" id="PTHR12784">
    <property type="entry name" value="STEERIN"/>
    <property type="match status" value="1"/>
</dbReference>
<evidence type="ECO:0000313" key="2">
    <source>
        <dbReference type="EMBL" id="KAL0195898.1"/>
    </source>
</evidence>
<evidence type="ECO:0000313" key="3">
    <source>
        <dbReference type="Proteomes" id="UP001529510"/>
    </source>
</evidence>
<dbReference type="Proteomes" id="UP001529510">
    <property type="component" value="Unassembled WGS sequence"/>
</dbReference>
<feature type="domain" description="Novel STAND NTPase 3" evidence="1">
    <location>
        <begin position="11"/>
        <end position="57"/>
    </location>
</feature>
<reference evidence="2 3" key="1">
    <citation type="submission" date="2024-05" db="EMBL/GenBank/DDBJ databases">
        <title>Genome sequencing and assembly of Indian major carp, Cirrhinus mrigala (Hamilton, 1822).</title>
        <authorList>
            <person name="Mohindra V."/>
            <person name="Chowdhury L.M."/>
            <person name="Lal K."/>
            <person name="Jena J.K."/>
        </authorList>
    </citation>
    <scope>NUCLEOTIDE SEQUENCE [LARGE SCALE GENOMIC DNA]</scope>
    <source>
        <strain evidence="2">CM1030</strain>
        <tissue evidence="2">Blood</tissue>
    </source>
</reference>
<dbReference type="SUPFAM" id="SSF52540">
    <property type="entry name" value="P-loop containing nucleoside triphosphate hydrolases"/>
    <property type="match status" value="1"/>
</dbReference>
<organism evidence="2 3">
    <name type="scientific">Cirrhinus mrigala</name>
    <name type="common">Mrigala</name>
    <dbReference type="NCBI Taxonomy" id="683832"/>
    <lineage>
        <taxon>Eukaryota</taxon>
        <taxon>Metazoa</taxon>
        <taxon>Chordata</taxon>
        <taxon>Craniata</taxon>
        <taxon>Vertebrata</taxon>
        <taxon>Euteleostomi</taxon>
        <taxon>Actinopterygii</taxon>
        <taxon>Neopterygii</taxon>
        <taxon>Teleostei</taxon>
        <taxon>Ostariophysi</taxon>
        <taxon>Cypriniformes</taxon>
        <taxon>Cyprinidae</taxon>
        <taxon>Labeoninae</taxon>
        <taxon>Labeonini</taxon>
        <taxon>Cirrhinus</taxon>
    </lineage>
</organism>
<keyword evidence="3" id="KW-1185">Reference proteome</keyword>
<feature type="non-terminal residue" evidence="2">
    <location>
        <position position="73"/>
    </location>
</feature>
<protein>
    <recommendedName>
        <fullName evidence="1">Novel STAND NTPase 3 domain-containing protein</fullName>
    </recommendedName>
</protein>
<comment type="caution">
    <text evidence="2">The sequence shown here is derived from an EMBL/GenBank/DDBJ whole genome shotgun (WGS) entry which is preliminary data.</text>
</comment>
<evidence type="ECO:0000259" key="1">
    <source>
        <dbReference type="Pfam" id="PF20720"/>
    </source>
</evidence>
<dbReference type="InterPro" id="IPR039041">
    <property type="entry name" value="Nav/unc-53"/>
</dbReference>
<dbReference type="InterPro" id="IPR049050">
    <property type="entry name" value="nSTAND3"/>
</dbReference>
<dbReference type="PANTHER" id="PTHR12784:SF18">
    <property type="entry name" value="NEURON NAVIGATOR 3"/>
    <property type="match status" value="1"/>
</dbReference>
<dbReference type="EMBL" id="JAMKFB020000004">
    <property type="protein sequence ID" value="KAL0195898.1"/>
    <property type="molecule type" value="Genomic_DNA"/>
</dbReference>
<gene>
    <name evidence="2" type="ORF">M9458_009470</name>
</gene>
<dbReference type="Gene3D" id="3.40.50.300">
    <property type="entry name" value="P-loop containing nucleotide triphosphate hydrolases"/>
    <property type="match status" value="1"/>
</dbReference>
<sequence length="73" mass="8232">IDDLVFDTLIPKPIIQRYLNLLMEHRRIILSGPSGTGKSYLATKLAYYIISKMGQEVTDTNLASFNVDQKSSK</sequence>
<dbReference type="Pfam" id="PF20720">
    <property type="entry name" value="nSTAND3"/>
    <property type="match status" value="1"/>
</dbReference>
<dbReference type="AlphaFoldDB" id="A0ABD0RC24"/>
<dbReference type="InterPro" id="IPR027417">
    <property type="entry name" value="P-loop_NTPase"/>
</dbReference>
<feature type="non-terminal residue" evidence="2">
    <location>
        <position position="1"/>
    </location>
</feature>
<proteinExistence type="predicted"/>
<accession>A0ABD0RC24</accession>
<name>A0ABD0RC24_CIRMR</name>